<dbReference type="Proteomes" id="UP001203607">
    <property type="component" value="Unassembled WGS sequence"/>
</dbReference>
<evidence type="ECO:0000256" key="3">
    <source>
        <dbReference type="ARBA" id="ARBA00022692"/>
    </source>
</evidence>
<feature type="transmembrane region" description="Helical" evidence="6">
    <location>
        <begin position="95"/>
        <end position="116"/>
    </location>
</feature>
<evidence type="ECO:0000256" key="1">
    <source>
        <dbReference type="ARBA" id="ARBA00004651"/>
    </source>
</evidence>
<dbReference type="PIRSF" id="PIRSF035875">
    <property type="entry name" value="RNase_BN"/>
    <property type="match status" value="1"/>
</dbReference>
<evidence type="ECO:0000256" key="4">
    <source>
        <dbReference type="ARBA" id="ARBA00022989"/>
    </source>
</evidence>
<protein>
    <submittedName>
        <fullName evidence="7">YihY/virulence factor BrkB family protein</fullName>
    </submittedName>
</protein>
<name>A0ABT0PPD9_9FLAO</name>
<keyword evidence="5 6" id="KW-0472">Membrane</keyword>
<evidence type="ECO:0000256" key="5">
    <source>
        <dbReference type="ARBA" id="ARBA00023136"/>
    </source>
</evidence>
<keyword evidence="3 6" id="KW-0812">Transmembrane</keyword>
<organism evidence="7 8">
    <name type="scientific">Flagellimonas spongiicola</name>
    <dbReference type="NCBI Taxonomy" id="2942208"/>
    <lineage>
        <taxon>Bacteria</taxon>
        <taxon>Pseudomonadati</taxon>
        <taxon>Bacteroidota</taxon>
        <taxon>Flavobacteriia</taxon>
        <taxon>Flavobacteriales</taxon>
        <taxon>Flavobacteriaceae</taxon>
        <taxon>Flagellimonas</taxon>
    </lineage>
</organism>
<dbReference type="PANTHER" id="PTHR30213">
    <property type="entry name" value="INNER MEMBRANE PROTEIN YHJD"/>
    <property type="match status" value="1"/>
</dbReference>
<dbReference type="NCBIfam" id="TIGR00765">
    <property type="entry name" value="yihY_not_rbn"/>
    <property type="match status" value="1"/>
</dbReference>
<feature type="transmembrane region" description="Helical" evidence="6">
    <location>
        <begin position="207"/>
        <end position="230"/>
    </location>
</feature>
<accession>A0ABT0PPD9</accession>
<keyword evidence="4 6" id="KW-1133">Transmembrane helix</keyword>
<dbReference type="EMBL" id="JAMFMA010000001">
    <property type="protein sequence ID" value="MCL6272831.1"/>
    <property type="molecule type" value="Genomic_DNA"/>
</dbReference>
<keyword evidence="2" id="KW-1003">Cell membrane</keyword>
<feature type="transmembrane region" description="Helical" evidence="6">
    <location>
        <begin position="29"/>
        <end position="52"/>
    </location>
</feature>
<feature type="transmembrane region" description="Helical" evidence="6">
    <location>
        <begin position="242"/>
        <end position="266"/>
    </location>
</feature>
<gene>
    <name evidence="7" type="ORF">M3P19_02365</name>
</gene>
<feature type="transmembrane region" description="Helical" evidence="6">
    <location>
        <begin position="137"/>
        <end position="162"/>
    </location>
</feature>
<comment type="caution">
    <text evidence="7">The sequence shown here is derived from an EMBL/GenBank/DDBJ whole genome shotgun (WGS) entry which is preliminary data.</text>
</comment>
<dbReference type="RefSeq" id="WP_249656013.1">
    <property type="nucleotide sequence ID" value="NZ_JAMFMA010000001.1"/>
</dbReference>
<keyword evidence="8" id="KW-1185">Reference proteome</keyword>
<comment type="subcellular location">
    <subcellularLocation>
        <location evidence="1">Cell membrane</location>
        <topology evidence="1">Multi-pass membrane protein</topology>
    </subcellularLocation>
</comment>
<reference evidence="7 8" key="1">
    <citation type="submission" date="2022-05" db="EMBL/GenBank/DDBJ databases">
        <authorList>
            <person name="Park J.-S."/>
        </authorList>
    </citation>
    <scope>NUCLEOTIDE SEQUENCE [LARGE SCALE GENOMIC DNA]</scope>
    <source>
        <strain evidence="7 8">2012CJ35-5</strain>
    </source>
</reference>
<evidence type="ECO:0000313" key="7">
    <source>
        <dbReference type="EMBL" id="MCL6272831.1"/>
    </source>
</evidence>
<evidence type="ECO:0000256" key="2">
    <source>
        <dbReference type="ARBA" id="ARBA00022475"/>
    </source>
</evidence>
<evidence type="ECO:0000256" key="6">
    <source>
        <dbReference type="SAM" id="Phobius"/>
    </source>
</evidence>
<evidence type="ECO:0000313" key="8">
    <source>
        <dbReference type="Proteomes" id="UP001203607"/>
    </source>
</evidence>
<dbReference type="PANTHER" id="PTHR30213:SF1">
    <property type="entry name" value="INNER MEMBRANE PROTEIN YHJD"/>
    <property type="match status" value="1"/>
</dbReference>
<feature type="transmembrane region" description="Helical" evidence="6">
    <location>
        <begin position="174"/>
        <end position="195"/>
    </location>
</feature>
<dbReference type="InterPro" id="IPR017039">
    <property type="entry name" value="Virul_fac_BrkB"/>
</dbReference>
<sequence length="293" mass="32360">MTISRTLKFLKEVLDHFLESNTFQKGASLAYYAVFSMFPIIIIITSILGLIFGEPAVSGEIHSQLQGLLGTDAAMQIQNLIKNQHESYNNGLTTIIGFTTLVLSASGMFSQIHGAFNSIWNIKAKPNSGILKYFSKHLTAFLVLISAFFVILLSTVFNSFLITHSDKLHHSLQLAYLYEHLLSFVVFSIIFSLMFRFLGDAIIPWKAIVAGGIGTAVFFMLGKVGIGLYIGHSKVSTTFGSASVLALLMLWVYYTSQILFLGASFVKILSDRLGTQIQPNKNASRIEKIEVQA</sequence>
<proteinExistence type="predicted"/>
<dbReference type="Pfam" id="PF03631">
    <property type="entry name" value="Virul_fac_BrkB"/>
    <property type="match status" value="1"/>
</dbReference>